<evidence type="ECO:0000313" key="4">
    <source>
        <dbReference type="Proteomes" id="UP000236732"/>
    </source>
</evidence>
<dbReference type="GO" id="GO:0050660">
    <property type="term" value="F:flavin adenine dinucleotide binding"/>
    <property type="evidence" value="ECO:0007669"/>
    <property type="project" value="InterPro"/>
</dbReference>
<dbReference type="PANTHER" id="PTHR43884:SF12">
    <property type="entry name" value="ISOVALERYL-COA DEHYDROGENASE, MITOCHONDRIAL-RELATED"/>
    <property type="match status" value="1"/>
</dbReference>
<keyword evidence="4" id="KW-1185">Reference proteome</keyword>
<feature type="domain" description="Acyl-CoA dehydrogenase C-terminal" evidence="2">
    <location>
        <begin position="246"/>
        <end position="369"/>
    </location>
</feature>
<dbReference type="Gene3D" id="1.20.140.10">
    <property type="entry name" value="Butyryl-CoA Dehydrogenase, subunit A, domain 3"/>
    <property type="match status" value="1"/>
</dbReference>
<accession>A0A1H6F139</accession>
<dbReference type="GO" id="GO:0003995">
    <property type="term" value="F:acyl-CoA dehydrogenase activity"/>
    <property type="evidence" value="ECO:0007669"/>
    <property type="project" value="TreeGrafter"/>
</dbReference>
<dbReference type="InterPro" id="IPR046373">
    <property type="entry name" value="Acyl-CoA_Oxase/DH_mid-dom_sf"/>
</dbReference>
<evidence type="ECO:0000313" key="3">
    <source>
        <dbReference type="EMBL" id="SEH03081.1"/>
    </source>
</evidence>
<dbReference type="SUPFAM" id="SSF47203">
    <property type="entry name" value="Acyl-CoA dehydrogenase C-terminal domain-like"/>
    <property type="match status" value="1"/>
</dbReference>
<dbReference type="InterPro" id="IPR013107">
    <property type="entry name" value="Acyl-CoA_DH_C"/>
</dbReference>
<proteinExistence type="predicted"/>
<dbReference type="EMBL" id="FNVT01000032">
    <property type="protein sequence ID" value="SEH03081.1"/>
    <property type="molecule type" value="Genomic_DNA"/>
</dbReference>
<dbReference type="AlphaFoldDB" id="A0A1H6F139"/>
<name>A0A1H6F139_9ACTN</name>
<dbReference type="Proteomes" id="UP000236732">
    <property type="component" value="Unassembled WGS sequence"/>
</dbReference>
<sequence>MPQALDEMTWNESYESAIPVLDDAEAARLAMARELLTDCPDDDDGAAAALKSLVGEGFLMDTVPAEHGGRDASVSYAARFLEMLAAKNGSLGWLFTIQQGLHFLLPTATHGRCGEYFTDVVRQGALFAGSHSRSGLAIREAADGVELDGILQYCSGAPLATWLTCTAKIPVSGEARGCTMMIDARQPGISCEPASYLHSMRGSLTGIVRLTNVRVPWERVYWFSDLGDPANRPQSCRYYGAWQSILMQGAVFLGIARCALSYAHDQLTRRRSAADPAKRFSGDLAIGLSTAEFLQARSLFYNRVQGLEQAALAGTEQREASRPWHAAILSTVASLAYSCVSRLVELLGGSVLVTGNPLERCWRDLQLARVAEGTRQPAVNLALGTFIMEQKQ</sequence>
<evidence type="ECO:0000259" key="2">
    <source>
        <dbReference type="Pfam" id="PF08028"/>
    </source>
</evidence>
<dbReference type="PIRSF" id="PIRSF016578">
    <property type="entry name" value="HsaA"/>
    <property type="match status" value="1"/>
</dbReference>
<dbReference type="InterPro" id="IPR009100">
    <property type="entry name" value="AcylCoA_DH/oxidase_NM_dom_sf"/>
</dbReference>
<dbReference type="PANTHER" id="PTHR43884">
    <property type="entry name" value="ACYL-COA DEHYDROGENASE"/>
    <property type="match status" value="1"/>
</dbReference>
<evidence type="ECO:0000256" key="1">
    <source>
        <dbReference type="ARBA" id="ARBA00023002"/>
    </source>
</evidence>
<gene>
    <name evidence="3" type="ORF">SAMN05444920_13290</name>
</gene>
<dbReference type="SUPFAM" id="SSF56645">
    <property type="entry name" value="Acyl-CoA dehydrogenase NM domain-like"/>
    <property type="match status" value="1"/>
</dbReference>
<protein>
    <submittedName>
        <fullName evidence="3">Acyl-CoA dehydrogenase</fullName>
    </submittedName>
</protein>
<dbReference type="InterPro" id="IPR037069">
    <property type="entry name" value="AcylCoA_DH/ox_N_sf"/>
</dbReference>
<dbReference type="Pfam" id="PF08028">
    <property type="entry name" value="Acyl-CoA_dh_2"/>
    <property type="match status" value="1"/>
</dbReference>
<keyword evidence="1" id="KW-0560">Oxidoreductase</keyword>
<dbReference type="RefSeq" id="WP_103964092.1">
    <property type="nucleotide sequence ID" value="NZ_FNVT01000032.1"/>
</dbReference>
<dbReference type="InterPro" id="IPR036250">
    <property type="entry name" value="AcylCo_DH-like_C"/>
</dbReference>
<organism evidence="3 4">
    <name type="scientific">Nonomuraea solani</name>
    <dbReference type="NCBI Taxonomy" id="1144553"/>
    <lineage>
        <taxon>Bacteria</taxon>
        <taxon>Bacillati</taxon>
        <taxon>Actinomycetota</taxon>
        <taxon>Actinomycetes</taxon>
        <taxon>Streptosporangiales</taxon>
        <taxon>Streptosporangiaceae</taxon>
        <taxon>Nonomuraea</taxon>
    </lineage>
</organism>
<dbReference type="Gene3D" id="2.40.110.10">
    <property type="entry name" value="Butyryl-CoA Dehydrogenase, subunit A, domain 2"/>
    <property type="match status" value="1"/>
</dbReference>
<reference evidence="3 4" key="1">
    <citation type="submission" date="2016-10" db="EMBL/GenBank/DDBJ databases">
        <authorList>
            <person name="de Groot N.N."/>
        </authorList>
    </citation>
    <scope>NUCLEOTIDE SEQUENCE [LARGE SCALE GENOMIC DNA]</scope>
    <source>
        <strain evidence="3 4">CGMCC 4.7037</strain>
    </source>
</reference>
<dbReference type="Gene3D" id="1.10.540.10">
    <property type="entry name" value="Acyl-CoA dehydrogenase/oxidase, N-terminal domain"/>
    <property type="match status" value="1"/>
</dbReference>
<dbReference type="OrthoDB" id="3404950at2"/>